<accession>A0AAD5XXH4</accession>
<keyword evidence="3" id="KW-1185">Reference proteome</keyword>
<dbReference type="AlphaFoldDB" id="A0AAD5XXH4"/>
<feature type="compositionally biased region" description="Basic and acidic residues" evidence="1">
    <location>
        <begin position="88"/>
        <end position="99"/>
    </location>
</feature>
<evidence type="ECO:0000313" key="3">
    <source>
        <dbReference type="Proteomes" id="UP001211065"/>
    </source>
</evidence>
<reference evidence="2" key="1">
    <citation type="submission" date="2020-05" db="EMBL/GenBank/DDBJ databases">
        <title>Phylogenomic resolution of chytrid fungi.</title>
        <authorList>
            <person name="Stajich J.E."/>
            <person name="Amses K."/>
            <person name="Simmons R."/>
            <person name="Seto K."/>
            <person name="Myers J."/>
            <person name="Bonds A."/>
            <person name="Quandt C.A."/>
            <person name="Barry K."/>
            <person name="Liu P."/>
            <person name="Grigoriev I."/>
            <person name="Longcore J.E."/>
            <person name="James T.Y."/>
        </authorList>
    </citation>
    <scope>NUCLEOTIDE SEQUENCE</scope>
    <source>
        <strain evidence="2">JEL0476</strain>
    </source>
</reference>
<feature type="compositionally biased region" description="Polar residues" evidence="1">
    <location>
        <begin position="170"/>
        <end position="189"/>
    </location>
</feature>
<feature type="compositionally biased region" description="Gly residues" evidence="1">
    <location>
        <begin position="515"/>
        <end position="525"/>
    </location>
</feature>
<evidence type="ECO:0000313" key="2">
    <source>
        <dbReference type="EMBL" id="KAJ3217142.1"/>
    </source>
</evidence>
<comment type="caution">
    <text evidence="2">The sequence shown here is derived from an EMBL/GenBank/DDBJ whole genome shotgun (WGS) entry which is preliminary data.</text>
</comment>
<feature type="compositionally biased region" description="Polar residues" evidence="1">
    <location>
        <begin position="73"/>
        <end position="83"/>
    </location>
</feature>
<feature type="compositionally biased region" description="Polar residues" evidence="1">
    <location>
        <begin position="109"/>
        <end position="120"/>
    </location>
</feature>
<feature type="compositionally biased region" description="Polar residues" evidence="1">
    <location>
        <begin position="498"/>
        <end position="509"/>
    </location>
</feature>
<feature type="region of interest" description="Disordered" evidence="1">
    <location>
        <begin position="1"/>
        <end position="342"/>
    </location>
</feature>
<feature type="compositionally biased region" description="Basic and acidic residues" evidence="1">
    <location>
        <begin position="46"/>
        <end position="56"/>
    </location>
</feature>
<evidence type="ECO:0008006" key="4">
    <source>
        <dbReference type="Google" id="ProtNLM"/>
    </source>
</evidence>
<feature type="compositionally biased region" description="Basic and acidic residues" evidence="1">
    <location>
        <begin position="211"/>
        <end position="228"/>
    </location>
</feature>
<protein>
    <recommendedName>
        <fullName evidence="4">Btz domain-containing protein</fullName>
    </recommendedName>
</protein>
<proteinExistence type="predicted"/>
<feature type="region of interest" description="Disordered" evidence="1">
    <location>
        <begin position="470"/>
        <end position="527"/>
    </location>
</feature>
<gene>
    <name evidence="2" type="ORF">HK099_005598</name>
</gene>
<feature type="compositionally biased region" description="Basic and acidic residues" evidence="1">
    <location>
        <begin position="236"/>
        <end position="310"/>
    </location>
</feature>
<dbReference type="EMBL" id="JADGJW010000442">
    <property type="protein sequence ID" value="KAJ3217142.1"/>
    <property type="molecule type" value="Genomic_DNA"/>
</dbReference>
<feature type="compositionally biased region" description="Basic and acidic residues" evidence="1">
    <location>
        <begin position="320"/>
        <end position="342"/>
    </location>
</feature>
<organism evidence="2 3">
    <name type="scientific">Clydaea vesicula</name>
    <dbReference type="NCBI Taxonomy" id="447962"/>
    <lineage>
        <taxon>Eukaryota</taxon>
        <taxon>Fungi</taxon>
        <taxon>Fungi incertae sedis</taxon>
        <taxon>Chytridiomycota</taxon>
        <taxon>Chytridiomycota incertae sedis</taxon>
        <taxon>Chytridiomycetes</taxon>
        <taxon>Lobulomycetales</taxon>
        <taxon>Lobulomycetaceae</taxon>
        <taxon>Clydaea</taxon>
    </lineage>
</organism>
<feature type="compositionally biased region" description="Basic and acidic residues" evidence="1">
    <location>
        <begin position="62"/>
        <end position="72"/>
    </location>
</feature>
<feature type="compositionally biased region" description="Low complexity" evidence="1">
    <location>
        <begin position="137"/>
        <end position="147"/>
    </location>
</feature>
<feature type="compositionally biased region" description="Low complexity" evidence="1">
    <location>
        <begin position="470"/>
        <end position="479"/>
    </location>
</feature>
<sequence>MSDYEDDPRALIKLDNLHSSDEENDDSLHSEDEEELENGKTNDLNDDVKTSEKDPDFNPIKEFFDNKKKLESQQDPESNTRTGNYWGHDTRFKSDESQRGRGRGRGRGNSESRSNFQSRNQYEKSLRGGRGSGRGGSSSNRGASKSGYLWENDKNTELKNPKKKLENRKSASSFTSDSVEPNETITSFKVNEFSVTIKKKGSQASFGENSLSKDFKEKTKIGFNKKQDNNFSNKDSNSDYKKNDRLQKSSKLKNEWNEKKGWDNEHGLSDKNQKKDKNNKNNKNEWDNENEWGNKNEWDNENEWGNKNELDTENEWGNSKSKEWEDKKEVKPEKVEEKEWNTHNEWDVKDEWSDLPSDQCYNYGNNDNRRKDTKLNNFKNSYKDSHLSTETNTGLSNFNDSQITKELTNKRSTSYFQEDSNNGKFNEKSSEKLNALAPQFQQKSLHHQKRNHSPIKHENLKQNVNYNNANNSQLNVSQNHSNNYYSNTDKRNPPFEAQQYNNTPSNQHLHQAPNRGGGNYRGRGGSRSYLGKNDYQEVKVNQPFQSHLEFTPQPNVSLQPIMNGQFVLVTENGLMIPADAGYQNYMYQYPQYYIPETQYQQSPYPIQGIANGGQVYYSQPDEGTVYYSTPPPPSTTTYYPPPYQAPITSSILMQQKQQQQLNQISSNIVVPPLINVDLNRPTRKEIVIRSPDDQKEVKIGSGNRSRSRSESPVKVEIPVYGEVASGPASAIELNN</sequence>
<feature type="compositionally biased region" description="Basic and acidic residues" evidence="1">
    <location>
        <begin position="7"/>
        <end position="30"/>
    </location>
</feature>
<feature type="compositionally biased region" description="Basic and acidic residues" evidence="1">
    <location>
        <begin position="151"/>
        <end position="169"/>
    </location>
</feature>
<feature type="region of interest" description="Disordered" evidence="1">
    <location>
        <begin position="691"/>
        <end position="714"/>
    </location>
</feature>
<dbReference type="Proteomes" id="UP001211065">
    <property type="component" value="Unassembled WGS sequence"/>
</dbReference>
<evidence type="ECO:0000256" key="1">
    <source>
        <dbReference type="SAM" id="MobiDB-lite"/>
    </source>
</evidence>
<name>A0AAD5XXH4_9FUNG</name>